<sequence length="44" mass="5045">MLEDRLSITEVALELGYQNLPQFSRSIKRMTGLAPRALKSRLIK</sequence>
<dbReference type="InterPro" id="IPR018060">
    <property type="entry name" value="HTH_AraC"/>
</dbReference>
<evidence type="ECO:0000256" key="2">
    <source>
        <dbReference type="ARBA" id="ARBA00023163"/>
    </source>
</evidence>
<reference evidence="4 5" key="2">
    <citation type="submission" date="2015-01" db="EMBL/GenBank/DDBJ databases">
        <authorList>
            <consortium name="NBRP consortium"/>
            <person name="Sawabe T."/>
            <person name="Meirelles P."/>
            <person name="Feng G."/>
            <person name="Sayaka M."/>
            <person name="Hattori M."/>
            <person name="Ohkuma M."/>
        </authorList>
    </citation>
    <scope>NUCLEOTIDE SEQUENCE [LARGE SCALE GENOMIC DNA]</scope>
    <source>
        <strain evidence="4 5">JCM19232</strain>
    </source>
</reference>
<evidence type="ECO:0000259" key="3">
    <source>
        <dbReference type="PROSITE" id="PS01124"/>
    </source>
</evidence>
<dbReference type="SUPFAM" id="SSF46689">
    <property type="entry name" value="Homeodomain-like"/>
    <property type="match status" value="1"/>
</dbReference>
<dbReference type="EMBL" id="BBSA01000001">
    <property type="protein sequence ID" value="GAM60191.1"/>
    <property type="molecule type" value="Genomic_DNA"/>
</dbReference>
<keyword evidence="2" id="KW-0804">Transcription</keyword>
<dbReference type="InterPro" id="IPR009057">
    <property type="entry name" value="Homeodomain-like_sf"/>
</dbReference>
<organism evidence="4 5">
    <name type="scientific">Vibrio ishigakensis</name>
    <dbReference type="NCBI Taxonomy" id="1481914"/>
    <lineage>
        <taxon>Bacteria</taxon>
        <taxon>Pseudomonadati</taxon>
        <taxon>Pseudomonadota</taxon>
        <taxon>Gammaproteobacteria</taxon>
        <taxon>Vibrionales</taxon>
        <taxon>Vibrionaceae</taxon>
        <taxon>Vibrio</taxon>
    </lineage>
</organism>
<dbReference type="AlphaFoldDB" id="A0A0B8P1U0"/>
<dbReference type="GO" id="GO:0003700">
    <property type="term" value="F:DNA-binding transcription factor activity"/>
    <property type="evidence" value="ECO:0007669"/>
    <property type="project" value="InterPro"/>
</dbReference>
<feature type="domain" description="HTH araC/xylS-type" evidence="3">
    <location>
        <begin position="1"/>
        <end position="41"/>
    </location>
</feature>
<accession>A0A0B8P1U0</accession>
<reference evidence="4 5" key="1">
    <citation type="submission" date="2015-01" db="EMBL/GenBank/DDBJ databases">
        <title>Vibrio sp. C5 JCM 19232 whole genome shotgun sequence.</title>
        <authorList>
            <person name="Sawabe T."/>
            <person name="Meirelles P."/>
            <person name="Feng G."/>
            <person name="Sayaka M."/>
            <person name="Hattori M."/>
            <person name="Ohkuma M."/>
        </authorList>
    </citation>
    <scope>NUCLEOTIDE SEQUENCE [LARGE SCALE GENOMIC DNA]</scope>
    <source>
        <strain evidence="4 5">JCM19232</strain>
    </source>
</reference>
<dbReference type="Proteomes" id="UP000031670">
    <property type="component" value="Unassembled WGS sequence"/>
</dbReference>
<dbReference type="PROSITE" id="PS01124">
    <property type="entry name" value="HTH_ARAC_FAMILY_2"/>
    <property type="match status" value="1"/>
</dbReference>
<evidence type="ECO:0000256" key="1">
    <source>
        <dbReference type="ARBA" id="ARBA00023015"/>
    </source>
</evidence>
<evidence type="ECO:0000313" key="4">
    <source>
        <dbReference type="EMBL" id="GAM60191.1"/>
    </source>
</evidence>
<keyword evidence="1" id="KW-0805">Transcription regulation</keyword>
<gene>
    <name evidence="4" type="ORF">JCM19232_524</name>
</gene>
<dbReference type="Gene3D" id="1.10.10.60">
    <property type="entry name" value="Homeodomain-like"/>
    <property type="match status" value="1"/>
</dbReference>
<dbReference type="Pfam" id="PF12833">
    <property type="entry name" value="HTH_18"/>
    <property type="match status" value="1"/>
</dbReference>
<evidence type="ECO:0000313" key="5">
    <source>
        <dbReference type="Proteomes" id="UP000031670"/>
    </source>
</evidence>
<protein>
    <recommendedName>
        <fullName evidence="3">HTH araC/xylS-type domain-containing protein</fullName>
    </recommendedName>
</protein>
<comment type="caution">
    <text evidence="4">The sequence shown here is derived from an EMBL/GenBank/DDBJ whole genome shotgun (WGS) entry which is preliminary data.</text>
</comment>
<dbReference type="GO" id="GO:0043565">
    <property type="term" value="F:sequence-specific DNA binding"/>
    <property type="evidence" value="ECO:0007669"/>
    <property type="project" value="InterPro"/>
</dbReference>
<name>A0A0B8P1U0_9VIBR</name>
<proteinExistence type="predicted"/>